<dbReference type="EMBL" id="JANSHE010004773">
    <property type="protein sequence ID" value="KAJ2974858.1"/>
    <property type="molecule type" value="Genomic_DNA"/>
</dbReference>
<dbReference type="Proteomes" id="UP001144978">
    <property type="component" value="Unassembled WGS sequence"/>
</dbReference>
<comment type="caution">
    <text evidence="1">The sequence shown here is derived from an EMBL/GenBank/DDBJ whole genome shotgun (WGS) entry which is preliminary data.</text>
</comment>
<gene>
    <name evidence="1" type="ORF">NUW54_g11827</name>
</gene>
<name>A0ACC1N7T5_9APHY</name>
<protein>
    <submittedName>
        <fullName evidence="1">Uncharacterized protein</fullName>
    </submittedName>
</protein>
<sequence>MDVDRAAPSDDESSEAELERLKADWTSPVYAFYKATPDIVYEKGRRAHVFACLAKGCKYTCRRYLDTGDSSSTGNLRRHVRKCWGAEVLKDADQAANVAEARESIVGGLKKDGLITYSFERKKGTVSYSHRTHSRAETRVEIVKWVTQSMRPHVIVKDPGFQMLMKTGRPGYWIPPPSTVARDIRVIYKKSHAKVARLLREYDGALSFATDTWTSPNHRAFIAVTVHFVLNEEPVSMLLDLLEVTEVRRIEQVIPPYMCAECVL</sequence>
<organism evidence="1 2">
    <name type="scientific">Trametes sanguinea</name>
    <dbReference type="NCBI Taxonomy" id="158606"/>
    <lineage>
        <taxon>Eukaryota</taxon>
        <taxon>Fungi</taxon>
        <taxon>Dikarya</taxon>
        <taxon>Basidiomycota</taxon>
        <taxon>Agaricomycotina</taxon>
        <taxon>Agaricomycetes</taxon>
        <taxon>Polyporales</taxon>
        <taxon>Polyporaceae</taxon>
        <taxon>Trametes</taxon>
    </lineage>
</organism>
<keyword evidence="2" id="KW-1185">Reference proteome</keyword>
<accession>A0ACC1N7T5</accession>
<reference evidence="1" key="1">
    <citation type="submission" date="2022-08" db="EMBL/GenBank/DDBJ databases">
        <title>Genome Sequence of Pycnoporus sanguineus.</title>
        <authorList>
            <person name="Buettner E."/>
        </authorList>
    </citation>
    <scope>NUCLEOTIDE SEQUENCE</scope>
    <source>
        <strain evidence="1">CG-C14</strain>
    </source>
</reference>
<evidence type="ECO:0000313" key="2">
    <source>
        <dbReference type="Proteomes" id="UP001144978"/>
    </source>
</evidence>
<proteinExistence type="predicted"/>
<evidence type="ECO:0000313" key="1">
    <source>
        <dbReference type="EMBL" id="KAJ2974858.1"/>
    </source>
</evidence>